<evidence type="ECO:0000256" key="9">
    <source>
        <dbReference type="ARBA" id="ARBA00023303"/>
    </source>
</evidence>
<accession>A0A0F7VHL3</accession>
<dbReference type="SMART" id="SM01420">
    <property type="entry name" value="TRP_2"/>
    <property type="match status" value="1"/>
</dbReference>
<evidence type="ECO:0000259" key="11">
    <source>
        <dbReference type="SMART" id="SM01420"/>
    </source>
</evidence>
<proteinExistence type="evidence at transcript level"/>
<keyword evidence="3 10" id="KW-0812">Transmembrane</keyword>
<evidence type="ECO:0000256" key="3">
    <source>
        <dbReference type="ARBA" id="ARBA00022692"/>
    </source>
</evidence>
<dbReference type="GO" id="GO:0015279">
    <property type="term" value="F:store-operated calcium channel activity"/>
    <property type="evidence" value="ECO:0007669"/>
    <property type="project" value="TreeGrafter"/>
</dbReference>
<evidence type="ECO:0000256" key="10">
    <source>
        <dbReference type="SAM" id="Phobius"/>
    </source>
</evidence>
<evidence type="ECO:0000256" key="6">
    <source>
        <dbReference type="ARBA" id="ARBA00023043"/>
    </source>
</evidence>
<feature type="transmembrane region" description="Helical" evidence="10">
    <location>
        <begin position="168"/>
        <end position="188"/>
    </location>
</feature>
<dbReference type="Pfam" id="PF08344">
    <property type="entry name" value="TRP_2"/>
    <property type="match status" value="1"/>
</dbReference>
<evidence type="ECO:0000256" key="4">
    <source>
        <dbReference type="ARBA" id="ARBA00022737"/>
    </source>
</evidence>
<evidence type="ECO:0000256" key="5">
    <source>
        <dbReference type="ARBA" id="ARBA00022989"/>
    </source>
</evidence>
<protein>
    <submittedName>
        <fullName evidence="12">Eka-Trp5 protein</fullName>
    </submittedName>
</protein>
<feature type="domain" description="Transient receptor ion channel" evidence="11">
    <location>
        <begin position="19"/>
        <end position="80"/>
    </location>
</feature>
<dbReference type="GO" id="GO:0034703">
    <property type="term" value="C:cation channel complex"/>
    <property type="evidence" value="ECO:0007669"/>
    <property type="project" value="TreeGrafter"/>
</dbReference>
<dbReference type="EMBL" id="LN830744">
    <property type="protein sequence ID" value="CFW94253.1"/>
    <property type="molecule type" value="mRNA"/>
</dbReference>
<gene>
    <name evidence="12" type="primary">Eka-Trp5</name>
</gene>
<evidence type="ECO:0000256" key="8">
    <source>
        <dbReference type="ARBA" id="ARBA00023136"/>
    </source>
</evidence>
<keyword evidence="5 10" id="KW-1133">Transmembrane helix</keyword>
<comment type="subcellular location">
    <subcellularLocation>
        <location evidence="1">Membrane</location>
        <topology evidence="1">Multi-pass membrane protein</topology>
    </subcellularLocation>
</comment>
<evidence type="ECO:0000256" key="2">
    <source>
        <dbReference type="ARBA" id="ARBA00022448"/>
    </source>
</evidence>
<dbReference type="AlphaFoldDB" id="A0A0F7VHL3"/>
<keyword evidence="9" id="KW-0407">Ion channel</keyword>
<dbReference type="GO" id="GO:0051480">
    <property type="term" value="P:regulation of cytosolic calcium ion concentration"/>
    <property type="evidence" value="ECO:0007669"/>
    <property type="project" value="TreeGrafter"/>
</dbReference>
<feature type="transmembrane region" description="Helical" evidence="10">
    <location>
        <begin position="200"/>
        <end position="220"/>
    </location>
</feature>
<keyword evidence="8 10" id="KW-0472">Membrane</keyword>
<dbReference type="InterPro" id="IPR002153">
    <property type="entry name" value="TRPC_channel"/>
</dbReference>
<sequence length="354" mass="42263">MLLERGHRIKKPHKPNCFCKELCTSRKRGESLSNARSRLHAYAALSNPVYLCQLSYDPVFSTFMLCTELEDCSKVEKEFKNEYSEMAEKLRLFSVEMIEQCRTTEEVEMILKHTTGDLYSHFLFPQLILAIDCEIKEFVTHPNCQQVLRSVWLGEWHYWKKKSFFSQLMWVIPHIIQLPFMVLLYMFMPWTKMAERMKSPINKFLSATASYVIFLILIIIQTSHSMVTRGPPSTGWEWPIMIWVLGYICVEINKFWFQGYQRYFSTLWNWYDICMLSTFVATFSVWLWAYLDLIESDQKYLERRYWKSYDPALIGEGLFAIASILAYWRLLYIFQINSYLGPLQIRLNLVFYKD</sequence>
<name>A0A0F7VHL3_9BILA</name>
<keyword evidence="7" id="KW-0406">Ion transport</keyword>
<reference evidence="12" key="1">
    <citation type="submission" date="2015-03" db="EMBL/GenBank/DDBJ databases">
        <title>Different light-mediated pathways in the principle and secondary eyes of a spider and the eyes of an onychophoran.</title>
        <authorList>
            <person name="Samadi L."/>
            <person name="Schmid A."/>
            <person name="Eriksson B.J."/>
        </authorList>
    </citation>
    <scope>NUCLEOTIDE SEQUENCE</scope>
    <source>
        <strain evidence="12">Ek4</strain>
    </source>
</reference>
<evidence type="ECO:0000256" key="1">
    <source>
        <dbReference type="ARBA" id="ARBA00004141"/>
    </source>
</evidence>
<dbReference type="Pfam" id="PF00520">
    <property type="entry name" value="Ion_trans"/>
    <property type="match status" value="1"/>
</dbReference>
<evidence type="ECO:0000313" key="12">
    <source>
        <dbReference type="EMBL" id="CFW94253.1"/>
    </source>
</evidence>
<keyword evidence="4" id="KW-0677">Repeat</keyword>
<dbReference type="PANTHER" id="PTHR10117">
    <property type="entry name" value="TRANSIENT RECEPTOR POTENTIAL CHANNEL"/>
    <property type="match status" value="1"/>
</dbReference>
<dbReference type="GO" id="GO:0070679">
    <property type="term" value="F:inositol 1,4,5 trisphosphate binding"/>
    <property type="evidence" value="ECO:0007669"/>
    <property type="project" value="TreeGrafter"/>
</dbReference>
<organism evidence="12">
    <name type="scientific">Euperipatoides kanangrensis</name>
    <dbReference type="NCBI Taxonomy" id="488523"/>
    <lineage>
        <taxon>Eukaryota</taxon>
        <taxon>Metazoa</taxon>
        <taxon>Ecdysozoa</taxon>
        <taxon>Onychophora</taxon>
        <taxon>Udeonychophora</taxon>
        <taxon>Euonychophora</taxon>
        <taxon>Peripatopsidae</taxon>
        <taxon>Euperipatoides</taxon>
    </lineage>
</organism>
<evidence type="ECO:0000256" key="7">
    <source>
        <dbReference type="ARBA" id="ARBA00023065"/>
    </source>
</evidence>
<feature type="transmembrane region" description="Helical" evidence="10">
    <location>
        <begin position="311"/>
        <end position="330"/>
    </location>
</feature>
<dbReference type="InterPro" id="IPR013555">
    <property type="entry name" value="TRP_dom"/>
</dbReference>
<dbReference type="GO" id="GO:0005886">
    <property type="term" value="C:plasma membrane"/>
    <property type="evidence" value="ECO:0007669"/>
    <property type="project" value="TreeGrafter"/>
</dbReference>
<feature type="transmembrane region" description="Helical" evidence="10">
    <location>
        <begin position="240"/>
        <end position="257"/>
    </location>
</feature>
<keyword evidence="2" id="KW-0813">Transport</keyword>
<keyword evidence="6" id="KW-0040">ANK repeat</keyword>
<dbReference type="PANTHER" id="PTHR10117:SF54">
    <property type="entry name" value="TRANSIENT RECEPTOR POTENTIAL-GAMMA PROTEIN"/>
    <property type="match status" value="1"/>
</dbReference>
<feature type="transmembrane region" description="Helical" evidence="10">
    <location>
        <begin position="269"/>
        <end position="291"/>
    </location>
</feature>
<dbReference type="InterPro" id="IPR005821">
    <property type="entry name" value="Ion_trans_dom"/>
</dbReference>